<proteinExistence type="predicted"/>
<accession>A0A6J7ILC8</accession>
<reference evidence="1" key="1">
    <citation type="submission" date="2020-05" db="EMBL/GenBank/DDBJ databases">
        <authorList>
            <person name="Chiriac C."/>
            <person name="Salcher M."/>
            <person name="Ghai R."/>
            <person name="Kavagutti S V."/>
        </authorList>
    </citation>
    <scope>NUCLEOTIDE SEQUENCE</scope>
</reference>
<sequence length="211" mass="21758">MRKFGRIAAACAAVAVAAGIGLTAVPVQAAPNPGVWGESSLVVSSSVVDSLAAAGIAISATRHSTGVPVNGGVLISFPFTMRPDVDGLTAFGGGFKFTFPGSSAKAPIKFLRPWLATCSEGACLTALDFAVNGARDQLGSDPFFVVHITSSKQHKSPHHSGYAWAFKAEVHLTSKASVVNSLNEALGANVFTPGMKIGDMRAHYGWTAKVS</sequence>
<evidence type="ECO:0000313" key="1">
    <source>
        <dbReference type="EMBL" id="CAB4931799.1"/>
    </source>
</evidence>
<organism evidence="1">
    <name type="scientific">freshwater metagenome</name>
    <dbReference type="NCBI Taxonomy" id="449393"/>
    <lineage>
        <taxon>unclassified sequences</taxon>
        <taxon>metagenomes</taxon>
        <taxon>ecological metagenomes</taxon>
    </lineage>
</organism>
<dbReference type="EMBL" id="CAFBMR010000147">
    <property type="protein sequence ID" value="CAB4931799.1"/>
    <property type="molecule type" value="Genomic_DNA"/>
</dbReference>
<gene>
    <name evidence="1" type="ORF">UFOPK3610_01974</name>
</gene>
<protein>
    <submittedName>
        <fullName evidence="1">Unannotated protein</fullName>
    </submittedName>
</protein>
<dbReference type="AlphaFoldDB" id="A0A6J7ILC8"/>
<name>A0A6J7ILC8_9ZZZZ</name>